<keyword evidence="2" id="KW-1185">Reference proteome</keyword>
<dbReference type="AlphaFoldDB" id="A0A8J5I0K4"/>
<reference evidence="1 2" key="1">
    <citation type="submission" date="2020-08" db="EMBL/GenBank/DDBJ databases">
        <title>Plant Genome Project.</title>
        <authorList>
            <person name="Zhang R.-G."/>
        </authorList>
    </citation>
    <scope>NUCLEOTIDE SEQUENCE [LARGE SCALE GENOMIC DNA]</scope>
    <source>
        <tissue evidence="1">Rhizome</tissue>
    </source>
</reference>
<comment type="caution">
    <text evidence="1">The sequence shown here is derived from an EMBL/GenBank/DDBJ whole genome shotgun (WGS) entry which is preliminary data.</text>
</comment>
<evidence type="ECO:0000313" key="2">
    <source>
        <dbReference type="Proteomes" id="UP000734854"/>
    </source>
</evidence>
<gene>
    <name evidence="1" type="ORF">ZIOFF_015613</name>
</gene>
<name>A0A8J5I0K4_ZINOF</name>
<dbReference type="Proteomes" id="UP000734854">
    <property type="component" value="Unassembled WGS sequence"/>
</dbReference>
<organism evidence="1 2">
    <name type="scientific">Zingiber officinale</name>
    <name type="common">Ginger</name>
    <name type="synonym">Amomum zingiber</name>
    <dbReference type="NCBI Taxonomy" id="94328"/>
    <lineage>
        <taxon>Eukaryota</taxon>
        <taxon>Viridiplantae</taxon>
        <taxon>Streptophyta</taxon>
        <taxon>Embryophyta</taxon>
        <taxon>Tracheophyta</taxon>
        <taxon>Spermatophyta</taxon>
        <taxon>Magnoliopsida</taxon>
        <taxon>Liliopsida</taxon>
        <taxon>Zingiberales</taxon>
        <taxon>Zingiberaceae</taxon>
        <taxon>Zingiber</taxon>
    </lineage>
</organism>
<evidence type="ECO:0000313" key="1">
    <source>
        <dbReference type="EMBL" id="KAG6525648.1"/>
    </source>
</evidence>
<dbReference type="EMBL" id="JACMSC010000004">
    <property type="protein sequence ID" value="KAG6525648.1"/>
    <property type="molecule type" value="Genomic_DNA"/>
</dbReference>
<accession>A0A8J5I0K4</accession>
<sequence length="140" mass="15730">MLKEEEGSKVAAKVADVETAKTVAIRNFDLRLRMEKKEIEKVGLKMNLVKEEEGWGMPEVGDEVEVHYTGRCSMGLSLIPTTIEKLAVVPPNNTAYFKEEMMSFVKDKESLSMISGLSKLDMLDDSLELFDRMHQGNSVS</sequence>
<protein>
    <submittedName>
        <fullName evidence="1">Uncharacterized protein</fullName>
    </submittedName>
</protein>
<proteinExistence type="predicted"/>